<sequence length="98" mass="10787">MLAGITNRAVAREGELEWLSQRQLAEIRRLKSDRAWLAWSDATGGGAAWVGSVGGWSRRRREAGRSASTGCSRAAPREKGESPLLPWGSRTRNPQKKN</sequence>
<proteinExistence type="predicted"/>
<evidence type="ECO:0000313" key="2">
    <source>
        <dbReference type="EMBL" id="KAI0488214.1"/>
    </source>
</evidence>
<accession>A0A8T3A105</accession>
<dbReference type="AlphaFoldDB" id="A0A8T3A105"/>
<dbReference type="EMBL" id="JAGYWB010000019">
    <property type="protein sequence ID" value="KAI0488214.1"/>
    <property type="molecule type" value="Genomic_DNA"/>
</dbReference>
<evidence type="ECO:0000256" key="1">
    <source>
        <dbReference type="SAM" id="MobiDB-lite"/>
    </source>
</evidence>
<gene>
    <name evidence="2" type="ORF">KFK09_028041</name>
</gene>
<organism evidence="2 3">
    <name type="scientific">Dendrobium nobile</name>
    <name type="common">Orchid</name>
    <dbReference type="NCBI Taxonomy" id="94219"/>
    <lineage>
        <taxon>Eukaryota</taxon>
        <taxon>Viridiplantae</taxon>
        <taxon>Streptophyta</taxon>
        <taxon>Embryophyta</taxon>
        <taxon>Tracheophyta</taxon>
        <taxon>Spermatophyta</taxon>
        <taxon>Magnoliopsida</taxon>
        <taxon>Liliopsida</taxon>
        <taxon>Asparagales</taxon>
        <taxon>Orchidaceae</taxon>
        <taxon>Epidendroideae</taxon>
        <taxon>Malaxideae</taxon>
        <taxon>Dendrobiinae</taxon>
        <taxon>Dendrobium</taxon>
    </lineage>
</organism>
<comment type="caution">
    <text evidence="2">The sequence shown here is derived from an EMBL/GenBank/DDBJ whole genome shotgun (WGS) entry which is preliminary data.</text>
</comment>
<keyword evidence="3" id="KW-1185">Reference proteome</keyword>
<name>A0A8T3A105_DENNO</name>
<protein>
    <submittedName>
        <fullName evidence="2">Uncharacterized protein</fullName>
    </submittedName>
</protein>
<reference evidence="2" key="1">
    <citation type="journal article" date="2022" name="Front. Genet.">
        <title>Chromosome-Scale Assembly of the Dendrobium nobile Genome Provides Insights Into the Molecular Mechanism of the Biosynthesis of the Medicinal Active Ingredient of Dendrobium.</title>
        <authorList>
            <person name="Xu Q."/>
            <person name="Niu S.-C."/>
            <person name="Li K.-L."/>
            <person name="Zheng P.-J."/>
            <person name="Zhang X.-J."/>
            <person name="Jia Y."/>
            <person name="Liu Y."/>
            <person name="Niu Y.-X."/>
            <person name="Yu L.-H."/>
            <person name="Chen D.-F."/>
            <person name="Zhang G.-Q."/>
        </authorList>
    </citation>
    <scope>NUCLEOTIDE SEQUENCE</scope>
    <source>
        <tissue evidence="2">Leaf</tissue>
    </source>
</reference>
<dbReference type="SMR" id="A0A8T3A105"/>
<evidence type="ECO:0000313" key="3">
    <source>
        <dbReference type="Proteomes" id="UP000829196"/>
    </source>
</evidence>
<feature type="region of interest" description="Disordered" evidence="1">
    <location>
        <begin position="53"/>
        <end position="98"/>
    </location>
</feature>
<dbReference type="Proteomes" id="UP000829196">
    <property type="component" value="Unassembled WGS sequence"/>
</dbReference>